<proteinExistence type="predicted"/>
<dbReference type="Pfam" id="PF04025">
    <property type="entry name" value="RemA-like"/>
    <property type="match status" value="1"/>
</dbReference>
<gene>
    <name evidence="1" type="ORF">HMPREF9488_03157</name>
</gene>
<dbReference type="STRING" id="100884.GCA_000269565_03833"/>
<protein>
    <submittedName>
        <fullName evidence="1">Uncharacterized protein</fullName>
    </submittedName>
</protein>
<accession>E7GEL5</accession>
<keyword evidence="2" id="KW-1185">Reference proteome</keyword>
<sequence>MRYNAIDKIKKIGCSPFITVIGRGGAGVPVLRIEAVVEYNNSKATELFHNGIKNNKVVKTLVDESKIKSLIILDSGEIHPSTFHYNTIKQRCEPYITLVTTVGCDGGGMNVDKINLIVDYKVDNSHRIIDELLSKFIMRFTYEDIERTKSIIISDSNVVYPCTFNYSTIRRRIHILRGDEVIPQESEEDI</sequence>
<name>E7GEL5_9FIRM</name>
<dbReference type="HOGENOM" id="CLU_1425800_0_0_9"/>
<organism evidence="1 2">
    <name type="scientific">Coprobacillus cateniformis</name>
    <dbReference type="NCBI Taxonomy" id="100884"/>
    <lineage>
        <taxon>Bacteria</taxon>
        <taxon>Bacillati</taxon>
        <taxon>Bacillota</taxon>
        <taxon>Erysipelotrichia</taxon>
        <taxon>Erysipelotrichales</taxon>
        <taxon>Coprobacillaceae</taxon>
        <taxon>Coprobacillus</taxon>
    </lineage>
</organism>
<dbReference type="AlphaFoldDB" id="E7GEL5"/>
<dbReference type="RefSeq" id="WP_008790239.1">
    <property type="nucleotide sequence ID" value="NZ_AKCB01000004.1"/>
</dbReference>
<dbReference type="GeneID" id="78231570"/>
<evidence type="ECO:0000313" key="2">
    <source>
        <dbReference type="Proteomes" id="UP000003157"/>
    </source>
</evidence>
<reference evidence="1 2" key="1">
    <citation type="submission" date="2010-12" db="EMBL/GenBank/DDBJ databases">
        <title>The Genome Sequence of Coprobacillus sp. strain 29_1.</title>
        <authorList>
            <consortium name="The Broad Institute Genome Sequencing Platform"/>
            <person name="Earl A."/>
            <person name="Ward D."/>
            <person name="Feldgarden M."/>
            <person name="Gevers D."/>
            <person name="Daigneault M."/>
            <person name="Sibley C.D."/>
            <person name="White A."/>
            <person name="Strauss J."/>
            <person name="Allen-Vercoe E."/>
            <person name="Young S.K."/>
            <person name="Zeng Q."/>
            <person name="Gargeya S."/>
            <person name="Fitzgerald M."/>
            <person name="Haas B."/>
            <person name="Abouelleil A."/>
            <person name="Alvarado L."/>
            <person name="Arachchi H.M."/>
            <person name="Berlin A."/>
            <person name="Brown A."/>
            <person name="Chapman S.B."/>
            <person name="Chen Z."/>
            <person name="Dunbar C."/>
            <person name="Freedman E."/>
            <person name="Gearin G."/>
            <person name="Gellesch M."/>
            <person name="Goldberg J."/>
            <person name="Griggs A."/>
            <person name="Gujja S."/>
            <person name="Heilman E."/>
            <person name="Heiman D."/>
            <person name="Howarth C."/>
            <person name="Larson L."/>
            <person name="Lui A."/>
            <person name="MacDonald P.J.P."/>
            <person name="Mehta T."/>
            <person name="Montmayeur A."/>
            <person name="Murphy C."/>
            <person name="Neiman D."/>
            <person name="Pearson M."/>
            <person name="Priest M."/>
            <person name="Roberts A."/>
            <person name="Saif S."/>
            <person name="Shea T."/>
            <person name="Shenoy N."/>
            <person name="Sisk P."/>
            <person name="Stolte C."/>
            <person name="Sykes S."/>
            <person name="White J."/>
            <person name="Yandava C."/>
            <person name="Nusbaum C."/>
            <person name="Birren B."/>
        </authorList>
    </citation>
    <scope>NUCLEOTIDE SEQUENCE [LARGE SCALE GENOMIC DNA]</scope>
    <source>
        <strain evidence="1 2">29_1</strain>
    </source>
</reference>
<dbReference type="Proteomes" id="UP000003157">
    <property type="component" value="Unassembled WGS sequence"/>
</dbReference>
<dbReference type="EMBL" id="ADKX01000046">
    <property type="protein sequence ID" value="EFW03466.1"/>
    <property type="molecule type" value="Genomic_DNA"/>
</dbReference>
<dbReference type="InterPro" id="IPR007169">
    <property type="entry name" value="RemA-like"/>
</dbReference>
<comment type="caution">
    <text evidence="1">The sequence shown here is derived from an EMBL/GenBank/DDBJ whole genome shotgun (WGS) entry which is preliminary data.</text>
</comment>
<evidence type="ECO:0000313" key="1">
    <source>
        <dbReference type="EMBL" id="EFW03466.1"/>
    </source>
</evidence>